<gene>
    <name evidence="2" type="ORF">COB13_11300</name>
</gene>
<dbReference type="AlphaFoldDB" id="A0A2A4YYL3"/>
<evidence type="ECO:0000259" key="1">
    <source>
        <dbReference type="Pfam" id="PF08818"/>
    </source>
</evidence>
<organism evidence="2">
    <name type="scientific">OCS116 cluster bacterium</name>
    <dbReference type="NCBI Taxonomy" id="2030921"/>
    <lineage>
        <taxon>Bacteria</taxon>
        <taxon>Pseudomonadati</taxon>
        <taxon>Pseudomonadota</taxon>
        <taxon>Alphaproteobacteria</taxon>
        <taxon>OCS116 cluster</taxon>
    </lineage>
</organism>
<feature type="domain" description="YdhG-like" evidence="1">
    <location>
        <begin position="49"/>
        <end position="129"/>
    </location>
</feature>
<dbReference type="Gene3D" id="3.90.1150.200">
    <property type="match status" value="1"/>
</dbReference>
<dbReference type="SUPFAM" id="SSF159888">
    <property type="entry name" value="YdhG-like"/>
    <property type="match status" value="1"/>
</dbReference>
<accession>A0A2A4YYL3</accession>
<dbReference type="EMBL" id="NVUS01000014">
    <property type="protein sequence ID" value="PCI99824.1"/>
    <property type="molecule type" value="Genomic_DNA"/>
</dbReference>
<evidence type="ECO:0000313" key="2">
    <source>
        <dbReference type="EMBL" id="PCI99824.1"/>
    </source>
</evidence>
<proteinExistence type="predicted"/>
<reference key="1">
    <citation type="submission" date="2017-08" db="EMBL/GenBank/DDBJ databases">
        <title>A dynamic microbial community with high functional redundancy inhabits the cold, oxic subseafloor aquifer.</title>
        <authorList>
            <person name="Tully B.J."/>
            <person name="Wheat C.G."/>
            <person name="Glazer B.T."/>
            <person name="Huber J.A."/>
        </authorList>
    </citation>
    <scope>NUCLEOTIDE SEQUENCE [LARGE SCALE GENOMIC DNA]</scope>
</reference>
<dbReference type="InterPro" id="IPR014922">
    <property type="entry name" value="YdhG-like"/>
</dbReference>
<name>A0A2A4YYL3_9PROT</name>
<sequence length="140" mass="15786">MTNNQNKTSENDADVDEFIASVEKDVKRADTQKIMHMMQDISGYVPKMFGTSIIGFGSYHYVYDSGREGDSMKIGFAPRKANIVLYIMPGFEAYQDKLAKLGKHKTGKSCLYINKLADIDEGVLREIIKISIDVMNEKYG</sequence>
<dbReference type="Pfam" id="PF08818">
    <property type="entry name" value="DUF1801"/>
    <property type="match status" value="1"/>
</dbReference>
<comment type="caution">
    <text evidence="2">The sequence shown here is derived from an EMBL/GenBank/DDBJ whole genome shotgun (WGS) entry which is preliminary data.</text>
</comment>
<reference evidence="2" key="2">
    <citation type="journal article" date="2018" name="ISME J.">
        <title>A dynamic microbial community with high functional redundancy inhabits the cold, oxic subseafloor aquifer.</title>
        <authorList>
            <person name="Tully B.J."/>
            <person name="Wheat C.G."/>
            <person name="Glazer B.T."/>
            <person name="Huber J.A."/>
        </authorList>
    </citation>
    <scope>NUCLEOTIDE SEQUENCE</scope>
    <source>
        <strain evidence="2">NORP83</strain>
    </source>
</reference>
<protein>
    <recommendedName>
        <fullName evidence="1">YdhG-like domain-containing protein</fullName>
    </recommendedName>
</protein>